<dbReference type="AlphaFoldDB" id="A0A165DRM3"/>
<proteinExistence type="predicted"/>
<protein>
    <submittedName>
        <fullName evidence="1">Uncharacterized protein</fullName>
    </submittedName>
</protein>
<evidence type="ECO:0000313" key="1">
    <source>
        <dbReference type="EMBL" id="KZV85196.1"/>
    </source>
</evidence>
<accession>A0A165DRM3</accession>
<sequence>MSTARHGDNVARVHYALVHSCRADRARAHYGRQTLATPSERHARADCDMHGSDISLSLPFGFEQQHYETRNPLLETTSGLSPRRSLLAQNDYASFDIWMSIYRTLKARITVCIDLPGSQHTQLRIASVWGSRLLCTPILSPTTSRCDHAACPCTAVFGFFLLRSHDDNMRHFRLISTLVRIAVVSTQNGMASGWRIFVPARYPRYRASRAFPGVYRIPTRVVHRLDSDDSALSRLDCPQSSFIGLFWHLGELSAHSCFGFQLPLDTLLFYGFRL</sequence>
<organism evidence="1 2">
    <name type="scientific">Exidia glandulosa HHB12029</name>
    <dbReference type="NCBI Taxonomy" id="1314781"/>
    <lineage>
        <taxon>Eukaryota</taxon>
        <taxon>Fungi</taxon>
        <taxon>Dikarya</taxon>
        <taxon>Basidiomycota</taxon>
        <taxon>Agaricomycotina</taxon>
        <taxon>Agaricomycetes</taxon>
        <taxon>Auriculariales</taxon>
        <taxon>Exidiaceae</taxon>
        <taxon>Exidia</taxon>
    </lineage>
</organism>
<dbReference type="Proteomes" id="UP000077266">
    <property type="component" value="Unassembled WGS sequence"/>
</dbReference>
<name>A0A165DRM3_EXIGL</name>
<dbReference type="InParanoid" id="A0A165DRM3"/>
<gene>
    <name evidence="1" type="ORF">EXIGLDRAFT_263184</name>
</gene>
<evidence type="ECO:0000313" key="2">
    <source>
        <dbReference type="Proteomes" id="UP000077266"/>
    </source>
</evidence>
<dbReference type="EMBL" id="KV426196">
    <property type="protein sequence ID" value="KZV85196.1"/>
    <property type="molecule type" value="Genomic_DNA"/>
</dbReference>
<reference evidence="1 2" key="1">
    <citation type="journal article" date="2016" name="Mol. Biol. Evol.">
        <title>Comparative Genomics of Early-Diverging Mushroom-Forming Fungi Provides Insights into the Origins of Lignocellulose Decay Capabilities.</title>
        <authorList>
            <person name="Nagy L.G."/>
            <person name="Riley R."/>
            <person name="Tritt A."/>
            <person name="Adam C."/>
            <person name="Daum C."/>
            <person name="Floudas D."/>
            <person name="Sun H."/>
            <person name="Yadav J.S."/>
            <person name="Pangilinan J."/>
            <person name="Larsson K.H."/>
            <person name="Matsuura K."/>
            <person name="Barry K."/>
            <person name="Labutti K."/>
            <person name="Kuo R."/>
            <person name="Ohm R.A."/>
            <person name="Bhattacharya S.S."/>
            <person name="Shirouzu T."/>
            <person name="Yoshinaga Y."/>
            <person name="Martin F.M."/>
            <person name="Grigoriev I.V."/>
            <person name="Hibbett D.S."/>
        </authorList>
    </citation>
    <scope>NUCLEOTIDE SEQUENCE [LARGE SCALE GENOMIC DNA]</scope>
    <source>
        <strain evidence="1 2">HHB12029</strain>
    </source>
</reference>
<keyword evidence="2" id="KW-1185">Reference proteome</keyword>